<dbReference type="EC" id="3.2.2.n1" evidence="2"/>
<dbReference type="OrthoDB" id="9801098at2"/>
<dbReference type="InterPro" id="IPR005269">
    <property type="entry name" value="LOG"/>
</dbReference>
<reference evidence="3 4" key="1">
    <citation type="submission" date="2016-05" db="EMBL/GenBank/DDBJ databases">
        <title>Niabella ginsenosidivorans BS26 whole genome sequencing.</title>
        <authorList>
            <person name="Im W.T."/>
            <person name="Siddiqi M.Z."/>
        </authorList>
    </citation>
    <scope>NUCLEOTIDE SEQUENCE [LARGE SCALE GENOMIC DNA]</scope>
    <source>
        <strain evidence="3 4">BS26</strain>
    </source>
</reference>
<organism evidence="3 4">
    <name type="scientific">Niabella ginsenosidivorans</name>
    <dbReference type="NCBI Taxonomy" id="1176587"/>
    <lineage>
        <taxon>Bacteria</taxon>
        <taxon>Pseudomonadati</taxon>
        <taxon>Bacteroidota</taxon>
        <taxon>Chitinophagia</taxon>
        <taxon>Chitinophagales</taxon>
        <taxon>Chitinophagaceae</taxon>
        <taxon>Niabella</taxon>
    </lineage>
</organism>
<evidence type="ECO:0000256" key="2">
    <source>
        <dbReference type="RuleBase" id="RU363015"/>
    </source>
</evidence>
<dbReference type="Proteomes" id="UP000077667">
    <property type="component" value="Chromosome"/>
</dbReference>
<dbReference type="GO" id="GO:0008714">
    <property type="term" value="F:AMP nucleosidase activity"/>
    <property type="evidence" value="ECO:0007669"/>
    <property type="project" value="UniProtKB-EC"/>
</dbReference>
<dbReference type="AlphaFoldDB" id="A0A1A9HYX1"/>
<gene>
    <name evidence="3" type="ORF">A8C56_00650</name>
</gene>
<dbReference type="SUPFAM" id="SSF102405">
    <property type="entry name" value="MCP/YpsA-like"/>
    <property type="match status" value="1"/>
</dbReference>
<dbReference type="RefSeq" id="WP_067750747.1">
    <property type="nucleotide sequence ID" value="NZ_CP015772.1"/>
</dbReference>
<dbReference type="PANTHER" id="PTHR43393">
    <property type="entry name" value="CYTOKININ RIBOSIDE 5'-MONOPHOSPHATE PHOSPHORIBOHYDROLASE"/>
    <property type="match status" value="1"/>
</dbReference>
<dbReference type="InterPro" id="IPR031100">
    <property type="entry name" value="LOG_fam"/>
</dbReference>
<dbReference type="GO" id="GO:0005829">
    <property type="term" value="C:cytosol"/>
    <property type="evidence" value="ECO:0007669"/>
    <property type="project" value="TreeGrafter"/>
</dbReference>
<comment type="catalytic activity">
    <reaction evidence="1">
        <text>AMP + H2O = D-ribose 5-phosphate + adenine</text>
        <dbReference type="Rhea" id="RHEA:20129"/>
        <dbReference type="ChEBI" id="CHEBI:15377"/>
        <dbReference type="ChEBI" id="CHEBI:16708"/>
        <dbReference type="ChEBI" id="CHEBI:78346"/>
        <dbReference type="ChEBI" id="CHEBI:456215"/>
        <dbReference type="EC" id="3.2.2.4"/>
    </reaction>
</comment>
<dbReference type="Gene3D" id="3.40.50.450">
    <property type="match status" value="1"/>
</dbReference>
<accession>A0A1A9HYX1</accession>
<dbReference type="NCBIfam" id="TIGR00730">
    <property type="entry name" value="Rossman fold protein, TIGR00730 family"/>
    <property type="match status" value="1"/>
</dbReference>
<comment type="similarity">
    <text evidence="2">Belongs to the LOG family.</text>
</comment>
<evidence type="ECO:0000313" key="4">
    <source>
        <dbReference type="Proteomes" id="UP000077667"/>
    </source>
</evidence>
<name>A0A1A9HYX1_9BACT</name>
<evidence type="ECO:0000313" key="3">
    <source>
        <dbReference type="EMBL" id="ANH79681.1"/>
    </source>
</evidence>
<dbReference type="PANTHER" id="PTHR43393:SF3">
    <property type="entry name" value="LYSINE DECARBOXYLASE-LIKE PROTEIN"/>
    <property type="match status" value="1"/>
</dbReference>
<dbReference type="KEGG" id="nia:A8C56_00650"/>
<protein>
    <recommendedName>
        <fullName evidence="2">Cytokinin riboside 5'-monophosphate phosphoribohydrolase</fullName>
        <ecNumber evidence="2">3.2.2.n1</ecNumber>
    </recommendedName>
</protein>
<dbReference type="STRING" id="1176587.A8C56_00650"/>
<dbReference type="GO" id="GO:0009691">
    <property type="term" value="P:cytokinin biosynthetic process"/>
    <property type="evidence" value="ECO:0007669"/>
    <property type="project" value="UniProtKB-UniRule"/>
</dbReference>
<proteinExistence type="inferred from homology"/>
<dbReference type="InterPro" id="IPR052341">
    <property type="entry name" value="LOG_family_nucleotidases"/>
</dbReference>
<keyword evidence="2" id="KW-0378">Hydrolase</keyword>
<dbReference type="EMBL" id="CP015772">
    <property type="protein sequence ID" value="ANH79681.1"/>
    <property type="molecule type" value="Genomic_DNA"/>
</dbReference>
<sequence length="249" mass="28693">MDEKEQIKPREQIIPPKEQVYLDGPKSRTYELGFAIHVLWQFLKGFRTLHFVGPCITVFGSARFKEDHIYYKSAEEFGKRIAGLGFTTLTGGGPGIMEAANKGAFEAGGESVGCNIKLPFEQHYNKYLTTAVTLDLFFVRKTLLIKYSYAFIIMPGGFGTMDEFFETITLIQTKSITQFPIVIFGKEFYRDLMTAIEDMANQGTISKEDMDLVLLTDDVDEAMNHIRQYIESNYKIKKRWRLPWLFEKR</sequence>
<dbReference type="Pfam" id="PF03641">
    <property type="entry name" value="Lysine_decarbox"/>
    <property type="match status" value="1"/>
</dbReference>
<keyword evidence="4" id="KW-1185">Reference proteome</keyword>
<keyword evidence="2" id="KW-0203">Cytokinin biosynthesis</keyword>
<evidence type="ECO:0000256" key="1">
    <source>
        <dbReference type="ARBA" id="ARBA00000274"/>
    </source>
</evidence>